<organism evidence="1 2">
    <name type="scientific">Trichinella britovi</name>
    <name type="common">Parasitic roundworm</name>
    <dbReference type="NCBI Taxonomy" id="45882"/>
    <lineage>
        <taxon>Eukaryota</taxon>
        <taxon>Metazoa</taxon>
        <taxon>Ecdysozoa</taxon>
        <taxon>Nematoda</taxon>
        <taxon>Enoplea</taxon>
        <taxon>Dorylaimia</taxon>
        <taxon>Trichinellida</taxon>
        <taxon>Trichinellidae</taxon>
        <taxon>Trichinella</taxon>
    </lineage>
</organism>
<evidence type="ECO:0000313" key="1">
    <source>
        <dbReference type="EMBL" id="KRY43871.1"/>
    </source>
</evidence>
<proteinExistence type="predicted"/>
<protein>
    <submittedName>
        <fullName evidence="1">Uncharacterized protein</fullName>
    </submittedName>
</protein>
<keyword evidence="2" id="KW-1185">Reference proteome</keyword>
<dbReference type="Proteomes" id="UP000054653">
    <property type="component" value="Unassembled WGS sequence"/>
</dbReference>
<name>A0A0V1C3I0_TRIBR</name>
<reference evidence="1 2" key="1">
    <citation type="submission" date="2015-01" db="EMBL/GenBank/DDBJ databases">
        <title>Evolution of Trichinella species and genotypes.</title>
        <authorList>
            <person name="Korhonen P.K."/>
            <person name="Edoardo P."/>
            <person name="Giuseppe L.R."/>
            <person name="Gasser R.B."/>
        </authorList>
    </citation>
    <scope>NUCLEOTIDE SEQUENCE [LARGE SCALE GENOMIC DNA]</scope>
    <source>
        <strain evidence="1">ISS120</strain>
    </source>
</reference>
<sequence length="148" mass="17062">MDGWANRLELHLTAEHTKTKSGEQFLMYHSPTNDILIFSTDPWLLAQSNCWCGDGTFNCAEYFFDERTVTEIGSPLMYFKKYFTDEMFQYIADQSTSTYAVQNNNLRVHFSSHDIELFVGTLLKMGIIPMSTYRIGQQIFVLTVSQIG</sequence>
<comment type="caution">
    <text evidence="1">The sequence shown here is derived from an EMBL/GenBank/DDBJ whole genome shotgun (WGS) entry which is preliminary data.</text>
</comment>
<dbReference type="AlphaFoldDB" id="A0A0V1C3I0"/>
<evidence type="ECO:0000313" key="2">
    <source>
        <dbReference type="Proteomes" id="UP000054653"/>
    </source>
</evidence>
<dbReference type="STRING" id="45882.A0A0V1C3I0"/>
<gene>
    <name evidence="1" type="ORF">T03_16847</name>
</gene>
<dbReference type="EMBL" id="JYDI01000849">
    <property type="protein sequence ID" value="KRY43871.1"/>
    <property type="molecule type" value="Genomic_DNA"/>
</dbReference>
<accession>A0A0V1C3I0</accession>